<evidence type="ECO:0000313" key="4">
    <source>
        <dbReference type="Proteomes" id="UP000694402"/>
    </source>
</evidence>
<evidence type="ECO:0000256" key="1">
    <source>
        <dbReference type="SAM" id="Phobius"/>
    </source>
</evidence>
<feature type="domain" description="SAC" evidence="2">
    <location>
        <begin position="128"/>
        <end position="453"/>
    </location>
</feature>
<organism evidence="3 4">
    <name type="scientific">Oncorhynchus tshawytscha</name>
    <name type="common">Chinook salmon</name>
    <name type="synonym">Salmo tshawytscha</name>
    <dbReference type="NCBI Taxonomy" id="74940"/>
    <lineage>
        <taxon>Eukaryota</taxon>
        <taxon>Metazoa</taxon>
        <taxon>Chordata</taxon>
        <taxon>Craniata</taxon>
        <taxon>Vertebrata</taxon>
        <taxon>Euteleostomi</taxon>
        <taxon>Actinopterygii</taxon>
        <taxon>Neopterygii</taxon>
        <taxon>Teleostei</taxon>
        <taxon>Protacanthopterygii</taxon>
        <taxon>Salmoniformes</taxon>
        <taxon>Salmonidae</taxon>
        <taxon>Salmoninae</taxon>
        <taxon>Oncorhynchus</taxon>
    </lineage>
</organism>
<dbReference type="Pfam" id="PF02383">
    <property type="entry name" value="Syja_N"/>
    <property type="match status" value="1"/>
</dbReference>
<reference evidence="3" key="1">
    <citation type="submission" date="2025-08" db="UniProtKB">
        <authorList>
            <consortium name="Ensembl"/>
        </authorList>
    </citation>
    <scope>IDENTIFICATION</scope>
</reference>
<dbReference type="Ensembl" id="ENSOTST00005033943.2">
    <property type="protein sequence ID" value="ENSOTSP00005031345.2"/>
    <property type="gene ID" value="ENSOTSG00005013919.2"/>
</dbReference>
<dbReference type="Proteomes" id="UP000694402">
    <property type="component" value="Unassembled WGS sequence"/>
</dbReference>
<accession>A0A8C8FB19</accession>
<dbReference type="AlphaFoldDB" id="A0A8C8FB19"/>
<sequence length="578" mass="65888">MKREPANRAYRSQWWVVHTSPEKFYIEACDDGADAVLAIDRVSNEMTLTGKKDVPPSANTRPICGIMGSVRLVAGMYLIVITKKRNVGSLLGHAVWKAVDFDVISYKKTVLHLTEDQTQDNKTFLSMINNVLTTDGFYFCTDYDLTHTLQRLANVSHDFQEMSLLERADQRFVWNGSLLREFLAQPEVLDVPDPVIVMKPCRINGKIFEWILISRRSCFRAGVRYYVRGIDSEGHAANFVETEQIVLYNGGRASFVQTRGSMPFFWSQRPNLKYKPKPLISKNTNHMDGIQRHFDSQVLIYGKQTILNLVNQKGSEKPLEQAFAKMVSGMENGMIKYVAFDFHKECSRMRWDRLNILVDNVAETQDEYSCFLVDTEGKVLSQQKGTFRSNCMDCLDRTNVIQSMLARRSIQSQLQRMGVLHVAQRIEEQADFEKIYKNAWADNANACAKQYAGTGALKTDFTRTGKRTQMGLVMDGVNSAIRYYKNNFSDGFRQDSIDLFLGNYAVYETDGSTPLRIQKDWKFLTVMVSLSFPGDTWTETLAYVLFWGTAAAVTAAVIVFNGRDFVDAPKLVQKEKMD</sequence>
<reference evidence="3" key="2">
    <citation type="submission" date="2025-09" db="UniProtKB">
        <authorList>
            <consortium name="Ensembl"/>
        </authorList>
    </citation>
    <scope>IDENTIFICATION</scope>
</reference>
<dbReference type="InterPro" id="IPR002013">
    <property type="entry name" value="SAC_dom"/>
</dbReference>
<evidence type="ECO:0000259" key="2">
    <source>
        <dbReference type="PROSITE" id="PS50275"/>
    </source>
</evidence>
<dbReference type="GeneTree" id="ENSGT00940000155579"/>
<proteinExistence type="predicted"/>
<feature type="transmembrane region" description="Helical" evidence="1">
    <location>
        <begin position="541"/>
        <end position="560"/>
    </location>
</feature>
<name>A0A8C8FB19_ONCTS</name>
<evidence type="ECO:0000313" key="3">
    <source>
        <dbReference type="Ensembl" id="ENSOTSP00005031345.2"/>
    </source>
</evidence>
<dbReference type="PANTHER" id="PTHR45662:SF17">
    <property type="entry name" value="PHOSPHATIDYLINOSITOL-3-PHOSPHATASE SAC1-A"/>
    <property type="match status" value="1"/>
</dbReference>
<dbReference type="PROSITE" id="PS50275">
    <property type="entry name" value="SAC"/>
    <property type="match status" value="1"/>
</dbReference>
<keyword evidence="1" id="KW-1133">Transmembrane helix</keyword>
<keyword evidence="1" id="KW-0472">Membrane</keyword>
<gene>
    <name evidence="3" type="primary">LOC112264306</name>
</gene>
<keyword evidence="4" id="KW-1185">Reference proteome</keyword>
<protein>
    <recommendedName>
        <fullName evidence="2">SAC domain-containing protein</fullName>
    </recommendedName>
</protein>
<dbReference type="GO" id="GO:0043812">
    <property type="term" value="F:phosphatidylinositol-4-phosphate phosphatase activity"/>
    <property type="evidence" value="ECO:0007669"/>
    <property type="project" value="TreeGrafter"/>
</dbReference>
<dbReference type="PANTHER" id="PTHR45662">
    <property type="entry name" value="PHOSPHATIDYLINOSITIDE PHOSPHATASE SAC1"/>
    <property type="match status" value="1"/>
</dbReference>
<dbReference type="GO" id="GO:0005783">
    <property type="term" value="C:endoplasmic reticulum"/>
    <property type="evidence" value="ECO:0007669"/>
    <property type="project" value="TreeGrafter"/>
</dbReference>
<dbReference type="GO" id="GO:0046856">
    <property type="term" value="P:phosphatidylinositol dephosphorylation"/>
    <property type="evidence" value="ECO:0007669"/>
    <property type="project" value="TreeGrafter"/>
</dbReference>
<keyword evidence="1" id="KW-0812">Transmembrane</keyword>